<comment type="similarity">
    <text evidence="3">Belongs to the flagella basal body rod proteins family.</text>
</comment>
<dbReference type="RefSeq" id="WP_085797213.1">
    <property type="nucleotide sequence ID" value="NZ_FWFO01000003.1"/>
</dbReference>
<keyword evidence="5" id="KW-0964">Secreted</keyword>
<gene>
    <name evidence="11" type="primary">flgK</name>
    <name evidence="11" type="ORF">TRL7639_03579</name>
</gene>
<accession>A0A1Y5TGA4</accession>
<evidence type="ECO:0000256" key="6">
    <source>
        <dbReference type="ARBA" id="ARBA00023143"/>
    </source>
</evidence>
<dbReference type="GO" id="GO:0005576">
    <property type="term" value="C:extracellular region"/>
    <property type="evidence" value="ECO:0007669"/>
    <property type="project" value="UniProtKB-SubCell"/>
</dbReference>
<dbReference type="InterPro" id="IPR053927">
    <property type="entry name" value="FlgK_helical"/>
</dbReference>
<reference evidence="11 12" key="1">
    <citation type="submission" date="2017-03" db="EMBL/GenBank/DDBJ databases">
        <authorList>
            <person name="Afonso C.L."/>
            <person name="Miller P.J."/>
            <person name="Scott M.A."/>
            <person name="Spackman E."/>
            <person name="Goraichik I."/>
            <person name="Dimitrov K.M."/>
            <person name="Suarez D.L."/>
            <person name="Swayne D.E."/>
        </authorList>
    </citation>
    <scope>NUCLEOTIDE SEQUENCE [LARGE SCALE GENOMIC DNA]</scope>
    <source>
        <strain evidence="11 12">CECT 7639</strain>
    </source>
</reference>
<dbReference type="Proteomes" id="UP000193077">
    <property type="component" value="Unassembled WGS sequence"/>
</dbReference>
<dbReference type="SUPFAM" id="SSF64518">
    <property type="entry name" value="Phase 1 flagellin"/>
    <property type="match status" value="1"/>
</dbReference>
<dbReference type="Pfam" id="PF00460">
    <property type="entry name" value="Flg_bb_rod"/>
    <property type="match status" value="1"/>
</dbReference>
<comment type="subcellular location">
    <subcellularLocation>
        <location evidence="1">Bacterial flagellum basal body</location>
    </subcellularLocation>
    <subcellularLocation>
        <location evidence="2">Secreted</location>
    </subcellularLocation>
</comment>
<dbReference type="InterPro" id="IPR002371">
    <property type="entry name" value="FlgK"/>
</dbReference>
<dbReference type="InterPro" id="IPR001444">
    <property type="entry name" value="Flag_bb_rod_N"/>
</dbReference>
<feature type="domain" description="Flagellar basal-body/hook protein C-terminal" evidence="9">
    <location>
        <begin position="446"/>
        <end position="483"/>
    </location>
</feature>
<evidence type="ECO:0000313" key="11">
    <source>
        <dbReference type="EMBL" id="SLN63560.1"/>
    </source>
</evidence>
<name>A0A1Y5TGA4_9RHOB</name>
<feature type="domain" description="Flagellar hook-associated protein FlgK helical" evidence="10">
    <location>
        <begin position="91"/>
        <end position="316"/>
    </location>
</feature>
<dbReference type="Pfam" id="PF06429">
    <property type="entry name" value="Flg_bbr_C"/>
    <property type="match status" value="1"/>
</dbReference>
<evidence type="ECO:0000256" key="7">
    <source>
        <dbReference type="SAM" id="Coils"/>
    </source>
</evidence>
<keyword evidence="7" id="KW-0175">Coiled coil</keyword>
<feature type="coiled-coil region" evidence="7">
    <location>
        <begin position="134"/>
        <end position="183"/>
    </location>
</feature>
<keyword evidence="11" id="KW-0282">Flagellum</keyword>
<dbReference type="InterPro" id="IPR010930">
    <property type="entry name" value="Flg_bb/hook_C_dom"/>
</dbReference>
<dbReference type="GO" id="GO:0009425">
    <property type="term" value="C:bacterial-type flagellum basal body"/>
    <property type="evidence" value="ECO:0007669"/>
    <property type="project" value="UniProtKB-SubCell"/>
</dbReference>
<dbReference type="EMBL" id="FWFO01000003">
    <property type="protein sequence ID" value="SLN63560.1"/>
    <property type="molecule type" value="Genomic_DNA"/>
</dbReference>
<dbReference type="GO" id="GO:0044780">
    <property type="term" value="P:bacterial-type flagellum assembly"/>
    <property type="evidence" value="ECO:0007669"/>
    <property type="project" value="InterPro"/>
</dbReference>
<evidence type="ECO:0000259" key="9">
    <source>
        <dbReference type="Pfam" id="PF06429"/>
    </source>
</evidence>
<evidence type="ECO:0000259" key="8">
    <source>
        <dbReference type="Pfam" id="PF00460"/>
    </source>
</evidence>
<dbReference type="PANTHER" id="PTHR30033">
    <property type="entry name" value="FLAGELLAR HOOK-ASSOCIATED PROTEIN 1"/>
    <property type="match status" value="1"/>
</dbReference>
<feature type="domain" description="Flagellar basal body rod protein N-terminal" evidence="8">
    <location>
        <begin position="7"/>
        <end position="36"/>
    </location>
</feature>
<keyword evidence="11" id="KW-0966">Cell projection</keyword>
<evidence type="ECO:0000256" key="5">
    <source>
        <dbReference type="ARBA" id="ARBA00022525"/>
    </source>
</evidence>
<dbReference type="OrthoDB" id="7181295at2"/>
<sequence length="483" mass="50218">MTISSAFNNALSGLSAAGRATGVVSDNIANALTPGYARRSLEVASNGYSGNGVRVVGVTRHSDPVLLSNRRAADAAHGHTNTIANFHATLEKAIGTTDDASSITSRLADFESALLQAASLPESATRLGLAVSGAKDLAASISNASEELRQTRSAADRSIANQVDRLNAQLKNVEDLNQKIQDVSGSGGNVNALLDQRQQAVDEINEIVPVNIAQRSHGQIALFTDGGAILVDGKAATLSFNLTGETKPHMTVQNNLLSGLEINGIAVATTGPTSAIRGGTLAAQFEVRDVLSIHAQEDLDAVARDLIERFEASGLDTTVAAGQPGLFTDDGSRFSATAPAGLAGRIQVNAIVDPERGGDTWKLRTGLGAATPGEQGDARQLKAFEAALTAKRTQPDDRFGTGDLTAAGVSAALLSKIASDNSTSSKALSFASANKAEMTRVEKENGVDTDAEVQNLILVEKAYAANARVIQVVDELMDTLLRL</sequence>
<dbReference type="PANTHER" id="PTHR30033:SF1">
    <property type="entry name" value="FLAGELLAR HOOK-ASSOCIATED PROTEIN 1"/>
    <property type="match status" value="1"/>
</dbReference>
<organism evidence="11 12">
    <name type="scientific">Falsiruegeria litorea R37</name>
    <dbReference type="NCBI Taxonomy" id="1200284"/>
    <lineage>
        <taxon>Bacteria</taxon>
        <taxon>Pseudomonadati</taxon>
        <taxon>Pseudomonadota</taxon>
        <taxon>Alphaproteobacteria</taxon>
        <taxon>Rhodobacterales</taxon>
        <taxon>Roseobacteraceae</taxon>
        <taxon>Falsiruegeria</taxon>
    </lineage>
</organism>
<dbReference type="NCBIfam" id="TIGR02492">
    <property type="entry name" value="flgK_ends"/>
    <property type="match status" value="1"/>
</dbReference>
<dbReference type="GO" id="GO:0005198">
    <property type="term" value="F:structural molecule activity"/>
    <property type="evidence" value="ECO:0007669"/>
    <property type="project" value="InterPro"/>
</dbReference>
<dbReference type="GO" id="GO:0009424">
    <property type="term" value="C:bacterial-type flagellum hook"/>
    <property type="evidence" value="ECO:0007669"/>
    <property type="project" value="InterPro"/>
</dbReference>
<keyword evidence="6" id="KW-0975">Bacterial flagellum</keyword>
<evidence type="ECO:0000256" key="4">
    <source>
        <dbReference type="ARBA" id="ARBA00016244"/>
    </source>
</evidence>
<proteinExistence type="inferred from homology"/>
<evidence type="ECO:0000256" key="2">
    <source>
        <dbReference type="ARBA" id="ARBA00004613"/>
    </source>
</evidence>
<keyword evidence="11" id="KW-0969">Cilium</keyword>
<evidence type="ECO:0000313" key="12">
    <source>
        <dbReference type="Proteomes" id="UP000193077"/>
    </source>
</evidence>
<evidence type="ECO:0000256" key="3">
    <source>
        <dbReference type="ARBA" id="ARBA00009677"/>
    </source>
</evidence>
<evidence type="ECO:0000259" key="10">
    <source>
        <dbReference type="Pfam" id="PF22638"/>
    </source>
</evidence>
<dbReference type="AlphaFoldDB" id="A0A1Y5TGA4"/>
<dbReference type="Pfam" id="PF22638">
    <property type="entry name" value="FlgK_D1"/>
    <property type="match status" value="1"/>
</dbReference>
<keyword evidence="12" id="KW-1185">Reference proteome</keyword>
<evidence type="ECO:0000256" key="1">
    <source>
        <dbReference type="ARBA" id="ARBA00004117"/>
    </source>
</evidence>
<protein>
    <recommendedName>
        <fullName evidence="4">Flagellar hook-associated protein 1</fullName>
    </recommendedName>
</protein>